<evidence type="ECO:0000313" key="3">
    <source>
        <dbReference type="Proteomes" id="UP000318296"/>
    </source>
</evidence>
<organism evidence="2 3">
    <name type="scientific">Candidatus Berkelbacteria bacterium Licking1014_96</name>
    <dbReference type="NCBI Taxonomy" id="2017149"/>
    <lineage>
        <taxon>Bacteria</taxon>
        <taxon>Candidatus Berkelbacteria</taxon>
    </lineage>
</organism>
<dbReference type="EMBL" id="VMGH01000051">
    <property type="protein sequence ID" value="TSC90948.1"/>
    <property type="molecule type" value="Genomic_DNA"/>
</dbReference>
<keyword evidence="1" id="KW-0472">Membrane</keyword>
<evidence type="ECO:0000256" key="1">
    <source>
        <dbReference type="SAM" id="Phobius"/>
    </source>
</evidence>
<name>A0A554LDQ4_9BACT</name>
<evidence type="ECO:0000313" key="2">
    <source>
        <dbReference type="EMBL" id="TSC90948.1"/>
    </source>
</evidence>
<gene>
    <name evidence="2" type="ORF">CEN92_348</name>
</gene>
<dbReference type="Pfam" id="PF18933">
    <property type="entry name" value="PsbP_2"/>
    <property type="match status" value="1"/>
</dbReference>
<comment type="caution">
    <text evidence="2">The sequence shown here is derived from an EMBL/GenBank/DDBJ whole genome shotgun (WGS) entry which is preliminary data.</text>
</comment>
<accession>A0A554LDQ4</accession>
<dbReference type="Proteomes" id="UP000318296">
    <property type="component" value="Unassembled WGS sequence"/>
</dbReference>
<protein>
    <submittedName>
        <fullName evidence="2">Uncharacterized protein</fullName>
    </submittedName>
</protein>
<reference evidence="2 3" key="1">
    <citation type="submission" date="2017-07" db="EMBL/GenBank/DDBJ databases">
        <title>Mechanisms for carbon and nitrogen cycling indicate functional differentiation within the Candidate Phyla Radiation.</title>
        <authorList>
            <person name="Danczak R.E."/>
            <person name="Johnston M.D."/>
            <person name="Kenah C."/>
            <person name="Slattery M."/>
            <person name="Wrighton K.C."/>
            <person name="Wilkins M.J."/>
        </authorList>
    </citation>
    <scope>NUCLEOTIDE SEQUENCE [LARGE SCALE GENOMIC DNA]</scope>
    <source>
        <strain evidence="2">Licking1014_96</strain>
    </source>
</reference>
<keyword evidence="1" id="KW-0812">Transmembrane</keyword>
<sequence length="213" mass="24367">MAKKEEVEIKKKPKRHVRGIWAVTIIFIICALFGAGIWYFIFSQTENSFSLTIPKKPTPTPTENKEGLKTYTNLSALFSFDYPNTWVLEEKNNTIYLSSDTEYPQKYLSGEMPAMKETDLYIQIHFSNETLDISREAPSGKPKISNLTIGGVSAKRVTYKNETDLQEIIQNLKAGDFYFLITCDTKVSNADKIESYNKILESFKFGETIIKDK</sequence>
<dbReference type="AlphaFoldDB" id="A0A554LDQ4"/>
<feature type="transmembrane region" description="Helical" evidence="1">
    <location>
        <begin position="20"/>
        <end position="41"/>
    </location>
</feature>
<keyword evidence="1" id="KW-1133">Transmembrane helix</keyword>
<proteinExistence type="predicted"/>